<dbReference type="RefSeq" id="WP_418161306.1">
    <property type="nucleotide sequence ID" value="NZ_JBBLZC010000027.1"/>
</dbReference>
<reference evidence="3 4" key="1">
    <citation type="submission" date="2024-01" db="EMBL/GenBank/DDBJ databases">
        <title>Multi-omics insights into the function and evolution of sodium benzoate biodegradation pathways in Benzoatithermus flavus gen. nov., sp. nov. from hot spring.</title>
        <authorList>
            <person name="Hu C.-J."/>
            <person name="Li W.-J."/>
        </authorList>
    </citation>
    <scope>NUCLEOTIDE SEQUENCE [LARGE SCALE GENOMIC DNA]</scope>
    <source>
        <strain evidence="3 4">SYSU G07066</strain>
    </source>
</reference>
<evidence type="ECO:0000259" key="2">
    <source>
        <dbReference type="PROSITE" id="PS50222"/>
    </source>
</evidence>
<dbReference type="PROSITE" id="PS00018">
    <property type="entry name" value="EF_HAND_1"/>
    <property type="match status" value="1"/>
</dbReference>
<keyword evidence="1" id="KW-0732">Signal</keyword>
<proteinExistence type="predicted"/>
<dbReference type="SUPFAM" id="SSF47473">
    <property type="entry name" value="EF-hand"/>
    <property type="match status" value="1"/>
</dbReference>
<protein>
    <recommendedName>
        <fullName evidence="2">EF-hand domain-containing protein</fullName>
    </recommendedName>
</protein>
<evidence type="ECO:0000313" key="4">
    <source>
        <dbReference type="Proteomes" id="UP001375743"/>
    </source>
</evidence>
<dbReference type="InterPro" id="IPR011992">
    <property type="entry name" value="EF-hand-dom_pair"/>
</dbReference>
<dbReference type="Gene3D" id="1.10.238.10">
    <property type="entry name" value="EF-hand"/>
    <property type="match status" value="1"/>
</dbReference>
<gene>
    <name evidence="3" type="ORF">U1T56_20080</name>
</gene>
<dbReference type="InterPro" id="IPR018247">
    <property type="entry name" value="EF_Hand_1_Ca_BS"/>
</dbReference>
<dbReference type="InterPro" id="IPR002048">
    <property type="entry name" value="EF_hand_dom"/>
</dbReference>
<keyword evidence="4" id="KW-1185">Reference proteome</keyword>
<evidence type="ECO:0000313" key="3">
    <source>
        <dbReference type="EMBL" id="MEK0085458.1"/>
    </source>
</evidence>
<feature type="domain" description="EF-hand" evidence="2">
    <location>
        <begin position="119"/>
        <end position="148"/>
    </location>
</feature>
<dbReference type="PROSITE" id="PS50222">
    <property type="entry name" value="EF_HAND_2"/>
    <property type="match status" value="1"/>
</dbReference>
<comment type="caution">
    <text evidence="3">The sequence shown here is derived from an EMBL/GenBank/DDBJ whole genome shotgun (WGS) entry which is preliminary data.</text>
</comment>
<dbReference type="Proteomes" id="UP001375743">
    <property type="component" value="Unassembled WGS sequence"/>
</dbReference>
<name>A0ABU8XYF8_9PROT</name>
<feature type="chain" id="PRO_5046276771" description="EF-hand domain-containing protein" evidence="1">
    <location>
        <begin position="31"/>
        <end position="181"/>
    </location>
</feature>
<dbReference type="EMBL" id="JBBLZC010000027">
    <property type="protein sequence ID" value="MEK0085458.1"/>
    <property type="molecule type" value="Genomic_DNA"/>
</dbReference>
<sequence>MWPHDARRRLARIGWSFLAALLLAAGPALAGAPSPEARSLDRFLETNVSFCMKAPAAQCIDRGFAFADLDHDRRLSLAEAKATQAEVNRWVKANAKRLPPQERERLVMGMLLLQTMGPEQLFKSYDADHDGALSREELTADLKLDRRPLPEILSDPSSIDWNALAARAGEAAPLLRRLFQL</sequence>
<accession>A0ABU8XYF8</accession>
<evidence type="ECO:0000256" key="1">
    <source>
        <dbReference type="SAM" id="SignalP"/>
    </source>
</evidence>
<organism evidence="3 4">
    <name type="scientific">Benzoatithermus flavus</name>
    <dbReference type="NCBI Taxonomy" id="3108223"/>
    <lineage>
        <taxon>Bacteria</taxon>
        <taxon>Pseudomonadati</taxon>
        <taxon>Pseudomonadota</taxon>
        <taxon>Alphaproteobacteria</taxon>
        <taxon>Geminicoccales</taxon>
        <taxon>Geminicoccaceae</taxon>
        <taxon>Benzoatithermus</taxon>
    </lineage>
</organism>
<feature type="signal peptide" evidence="1">
    <location>
        <begin position="1"/>
        <end position="30"/>
    </location>
</feature>